<gene>
    <name evidence="7" type="ORF">Afe05nite_58440</name>
</gene>
<keyword evidence="1" id="KW-0813">Transport</keyword>
<dbReference type="Gene3D" id="3.40.50.300">
    <property type="entry name" value="P-loop containing nucleotide triphosphate hydrolases"/>
    <property type="match status" value="1"/>
</dbReference>
<dbReference type="Pfam" id="PF00005">
    <property type="entry name" value="ABC_tran"/>
    <property type="match status" value="1"/>
</dbReference>
<dbReference type="CDD" id="cd03214">
    <property type="entry name" value="ABC_Iron-Siderophores_B12_Hemin"/>
    <property type="match status" value="1"/>
</dbReference>
<feature type="compositionally biased region" description="Pro residues" evidence="5">
    <location>
        <begin position="1"/>
        <end position="14"/>
    </location>
</feature>
<keyword evidence="8" id="KW-1185">Reference proteome</keyword>
<protein>
    <submittedName>
        <fullName evidence="7">Cobalamin/Fe3+-siderophore ABC transporter ATP-binding protein</fullName>
    </submittedName>
</protein>
<comment type="caution">
    <text evidence="7">The sequence shown here is derived from an EMBL/GenBank/DDBJ whole genome shotgun (WGS) entry which is preliminary data.</text>
</comment>
<dbReference type="InterPro" id="IPR003593">
    <property type="entry name" value="AAA+_ATPase"/>
</dbReference>
<proteinExistence type="predicted"/>
<dbReference type="InterPro" id="IPR003439">
    <property type="entry name" value="ABC_transporter-like_ATP-bd"/>
</dbReference>
<reference evidence="7" key="1">
    <citation type="submission" date="2021-01" db="EMBL/GenBank/DDBJ databases">
        <title>Whole genome shotgun sequence of Actinoplanes ferrugineus NBRC 15555.</title>
        <authorList>
            <person name="Komaki H."/>
            <person name="Tamura T."/>
        </authorList>
    </citation>
    <scope>NUCLEOTIDE SEQUENCE</scope>
    <source>
        <strain evidence="7">NBRC 15555</strain>
    </source>
</reference>
<evidence type="ECO:0000256" key="3">
    <source>
        <dbReference type="ARBA" id="ARBA00022840"/>
    </source>
</evidence>
<organism evidence="7 8">
    <name type="scientific">Paractinoplanes ferrugineus</name>
    <dbReference type="NCBI Taxonomy" id="113564"/>
    <lineage>
        <taxon>Bacteria</taxon>
        <taxon>Bacillati</taxon>
        <taxon>Actinomycetota</taxon>
        <taxon>Actinomycetes</taxon>
        <taxon>Micromonosporales</taxon>
        <taxon>Micromonosporaceae</taxon>
        <taxon>Paractinoplanes</taxon>
    </lineage>
</organism>
<keyword evidence="4" id="KW-1278">Translocase</keyword>
<evidence type="ECO:0000259" key="6">
    <source>
        <dbReference type="PROSITE" id="PS50893"/>
    </source>
</evidence>
<feature type="compositionally biased region" description="Basic and acidic residues" evidence="5">
    <location>
        <begin position="35"/>
        <end position="53"/>
    </location>
</feature>
<dbReference type="PANTHER" id="PTHR42794">
    <property type="entry name" value="HEMIN IMPORT ATP-BINDING PROTEIN HMUV"/>
    <property type="match status" value="1"/>
</dbReference>
<dbReference type="InterPro" id="IPR017871">
    <property type="entry name" value="ABC_transporter-like_CS"/>
</dbReference>
<dbReference type="GO" id="GO:0016887">
    <property type="term" value="F:ATP hydrolysis activity"/>
    <property type="evidence" value="ECO:0007669"/>
    <property type="project" value="InterPro"/>
</dbReference>
<dbReference type="InterPro" id="IPR027417">
    <property type="entry name" value="P-loop_NTPase"/>
</dbReference>
<accession>A0A919J7F5</accession>
<evidence type="ECO:0000313" key="7">
    <source>
        <dbReference type="EMBL" id="GIE14004.1"/>
    </source>
</evidence>
<feature type="compositionally biased region" description="Low complexity" evidence="5">
    <location>
        <begin position="15"/>
        <end position="34"/>
    </location>
</feature>
<dbReference type="PANTHER" id="PTHR42794:SF1">
    <property type="entry name" value="HEMIN IMPORT ATP-BINDING PROTEIN HMUV"/>
    <property type="match status" value="1"/>
</dbReference>
<dbReference type="AlphaFoldDB" id="A0A919J7F5"/>
<feature type="region of interest" description="Disordered" evidence="5">
    <location>
        <begin position="1"/>
        <end position="60"/>
    </location>
</feature>
<evidence type="ECO:0000256" key="1">
    <source>
        <dbReference type="ARBA" id="ARBA00022448"/>
    </source>
</evidence>
<evidence type="ECO:0000313" key="8">
    <source>
        <dbReference type="Proteomes" id="UP000598174"/>
    </source>
</evidence>
<name>A0A919J7F5_9ACTN</name>
<dbReference type="EMBL" id="BOMM01000051">
    <property type="protein sequence ID" value="GIE14004.1"/>
    <property type="molecule type" value="Genomic_DNA"/>
</dbReference>
<keyword evidence="2" id="KW-0547">Nucleotide-binding</keyword>
<evidence type="ECO:0000256" key="2">
    <source>
        <dbReference type="ARBA" id="ARBA00022741"/>
    </source>
</evidence>
<feature type="domain" description="ABC transporter" evidence="6">
    <location>
        <begin position="62"/>
        <end position="297"/>
    </location>
</feature>
<dbReference type="Proteomes" id="UP000598174">
    <property type="component" value="Unassembled WGS sequence"/>
</dbReference>
<evidence type="ECO:0000256" key="4">
    <source>
        <dbReference type="ARBA" id="ARBA00022967"/>
    </source>
</evidence>
<dbReference type="GO" id="GO:0005524">
    <property type="term" value="F:ATP binding"/>
    <property type="evidence" value="ECO:0007669"/>
    <property type="project" value="UniProtKB-KW"/>
</dbReference>
<keyword evidence="3 7" id="KW-0067">ATP-binding</keyword>
<dbReference type="SUPFAM" id="SSF52540">
    <property type="entry name" value="P-loop containing nucleoside triphosphate hydrolases"/>
    <property type="match status" value="1"/>
</dbReference>
<dbReference type="PROSITE" id="PS00211">
    <property type="entry name" value="ABC_TRANSPORTER_1"/>
    <property type="match status" value="1"/>
</dbReference>
<sequence length="314" mass="33075">MTTLDPAPPGPGPHAPTSGRRPTAAPATPALGDAGNDRPKTAADRGGADRGGADRGGAGPAVAVRGLRVRLERTLIVDGVDLDVARGEWVTIIGPNGAGKSTALRAIGGLLPFEGSVELDGAAVERLPRRERAKTIATVTQSPVVPSAMRVFDYVLLGRTPYVPPLGRESEADLAAVEDVLVALDLERFAGRRLDTLSGGERQRVFLARALAQGARILLLDEPTSALDIGHQQEVLELVDRLRAERGLTVLATMHDLTTAGEYADRMVLLSAGRVVASGPPATVLTERILAEHYRVRVRVVEGEHGPLVVPTRG</sequence>
<dbReference type="PROSITE" id="PS50893">
    <property type="entry name" value="ABC_TRANSPORTER_2"/>
    <property type="match status" value="1"/>
</dbReference>
<dbReference type="FunFam" id="3.40.50.300:FF:000134">
    <property type="entry name" value="Iron-enterobactin ABC transporter ATP-binding protein"/>
    <property type="match status" value="1"/>
</dbReference>
<dbReference type="SMART" id="SM00382">
    <property type="entry name" value="AAA"/>
    <property type="match status" value="1"/>
</dbReference>
<evidence type="ECO:0000256" key="5">
    <source>
        <dbReference type="SAM" id="MobiDB-lite"/>
    </source>
</evidence>